<evidence type="ECO:0000313" key="4">
    <source>
        <dbReference type="WBParaSite" id="nOo.2.0.1.t12072-RA"/>
    </source>
</evidence>
<feature type="compositionally biased region" description="Polar residues" evidence="1">
    <location>
        <begin position="55"/>
        <end position="67"/>
    </location>
</feature>
<feature type="compositionally biased region" description="Basic and acidic residues" evidence="1">
    <location>
        <begin position="43"/>
        <end position="54"/>
    </location>
</feature>
<gene>
    <name evidence="2" type="ORF">NOO_LOCUS12072</name>
</gene>
<feature type="compositionally biased region" description="Polar residues" evidence="1">
    <location>
        <begin position="1"/>
        <end position="20"/>
    </location>
</feature>
<feature type="region of interest" description="Disordered" evidence="1">
    <location>
        <begin position="215"/>
        <end position="234"/>
    </location>
</feature>
<dbReference type="OrthoDB" id="5877888at2759"/>
<dbReference type="Proteomes" id="UP000271087">
    <property type="component" value="Unassembled WGS sequence"/>
</dbReference>
<evidence type="ECO:0000313" key="3">
    <source>
        <dbReference type="Proteomes" id="UP000271087"/>
    </source>
</evidence>
<name>A0A182EV84_ONCOC</name>
<dbReference type="AlphaFoldDB" id="A0A182EV84"/>
<reference evidence="4" key="1">
    <citation type="submission" date="2016-06" db="UniProtKB">
        <authorList>
            <consortium name="WormBaseParasite"/>
        </authorList>
    </citation>
    <scope>IDENTIFICATION</scope>
</reference>
<protein>
    <submittedName>
        <fullName evidence="2 4">Uncharacterized protein</fullName>
    </submittedName>
</protein>
<reference evidence="2 3" key="2">
    <citation type="submission" date="2018-08" db="EMBL/GenBank/DDBJ databases">
        <authorList>
            <person name="Laetsch R D."/>
            <person name="Stevens L."/>
            <person name="Kumar S."/>
            <person name="Blaxter L. M."/>
        </authorList>
    </citation>
    <scope>NUCLEOTIDE SEQUENCE [LARGE SCALE GENOMIC DNA]</scope>
</reference>
<evidence type="ECO:0000313" key="2">
    <source>
        <dbReference type="EMBL" id="VDM97970.1"/>
    </source>
</evidence>
<proteinExistence type="predicted"/>
<sequence length="289" mass="33304">NDIYSLNDTTTVCSRKSSPSYDEKSSECLNRNSNDQNIDQEEEKSKITENDFPSRESSINQSFQRSLTPSLDPKLLKQFEEEDRPKRVLRSSTLPKITIISDKSTTKLISPNFTIKMAAKKSTNKKSIVKNTKRKKSEKFSNNNFTIATNTFPVENVFYSTRLNDGIKRKRLQSKDGNKETENLRNKRLRAEIGGLFGDKLMMSLENLRNTPIRSRHWSGASSSRASTSSSSNEFTVITKMAKKRGSSRELSRNRRNSFNSNWKLTGSPYESFIYVDKIIDFYFKNFKF</sequence>
<feature type="compositionally biased region" description="Polar residues" evidence="1">
    <location>
        <begin position="27"/>
        <end position="37"/>
    </location>
</feature>
<dbReference type="EMBL" id="UYRW01009591">
    <property type="protein sequence ID" value="VDM97970.1"/>
    <property type="molecule type" value="Genomic_DNA"/>
</dbReference>
<keyword evidence="3" id="KW-1185">Reference proteome</keyword>
<organism evidence="4">
    <name type="scientific">Onchocerca ochengi</name>
    <name type="common">Filarial nematode worm</name>
    <dbReference type="NCBI Taxonomy" id="42157"/>
    <lineage>
        <taxon>Eukaryota</taxon>
        <taxon>Metazoa</taxon>
        <taxon>Ecdysozoa</taxon>
        <taxon>Nematoda</taxon>
        <taxon>Chromadorea</taxon>
        <taxon>Rhabditida</taxon>
        <taxon>Spirurina</taxon>
        <taxon>Spiruromorpha</taxon>
        <taxon>Filarioidea</taxon>
        <taxon>Onchocercidae</taxon>
        <taxon>Onchocerca</taxon>
    </lineage>
</organism>
<evidence type="ECO:0000256" key="1">
    <source>
        <dbReference type="SAM" id="MobiDB-lite"/>
    </source>
</evidence>
<feature type="region of interest" description="Disordered" evidence="1">
    <location>
        <begin position="1"/>
        <end position="67"/>
    </location>
</feature>
<dbReference type="STRING" id="42157.A0A182EV84"/>
<feature type="compositionally biased region" description="Low complexity" evidence="1">
    <location>
        <begin position="218"/>
        <end position="232"/>
    </location>
</feature>
<dbReference type="WBParaSite" id="nOo.2.0.1.t12072-RA">
    <property type="protein sequence ID" value="nOo.2.0.1.t12072-RA"/>
    <property type="gene ID" value="nOo.2.0.1.g12072"/>
</dbReference>
<accession>A0A182EV84</accession>